<proteinExistence type="predicted"/>
<gene>
    <name evidence="3" type="ORF">LTRI10_LOCUS8485</name>
</gene>
<keyword evidence="2" id="KW-0732">Signal</keyword>
<feature type="region of interest" description="Disordered" evidence="1">
    <location>
        <begin position="96"/>
        <end position="118"/>
    </location>
</feature>
<evidence type="ECO:0000256" key="2">
    <source>
        <dbReference type="SAM" id="SignalP"/>
    </source>
</evidence>
<name>A0AAV2CYB5_9ROSI</name>
<reference evidence="3 4" key="1">
    <citation type="submission" date="2024-04" db="EMBL/GenBank/DDBJ databases">
        <authorList>
            <person name="Fracassetti M."/>
        </authorList>
    </citation>
    <scope>NUCLEOTIDE SEQUENCE [LARGE SCALE GENOMIC DNA]</scope>
</reference>
<organism evidence="3 4">
    <name type="scientific">Linum trigynum</name>
    <dbReference type="NCBI Taxonomy" id="586398"/>
    <lineage>
        <taxon>Eukaryota</taxon>
        <taxon>Viridiplantae</taxon>
        <taxon>Streptophyta</taxon>
        <taxon>Embryophyta</taxon>
        <taxon>Tracheophyta</taxon>
        <taxon>Spermatophyta</taxon>
        <taxon>Magnoliopsida</taxon>
        <taxon>eudicotyledons</taxon>
        <taxon>Gunneridae</taxon>
        <taxon>Pentapetalae</taxon>
        <taxon>rosids</taxon>
        <taxon>fabids</taxon>
        <taxon>Malpighiales</taxon>
        <taxon>Linaceae</taxon>
        <taxon>Linum</taxon>
    </lineage>
</organism>
<sequence length="118" mass="14062">MHLILFIYFPPTFLFCAARIGHGRERKAAKWRERQRWWKRGERRQQWRERKETSTAVMERGKGDRDGVTSLEREKADLASLSRNLRRERQWWRESVDNDGERGGATMERERVGGGDDG</sequence>
<evidence type="ECO:0000313" key="4">
    <source>
        <dbReference type="Proteomes" id="UP001497516"/>
    </source>
</evidence>
<protein>
    <submittedName>
        <fullName evidence="3">Uncharacterized protein</fullName>
    </submittedName>
</protein>
<evidence type="ECO:0000256" key="1">
    <source>
        <dbReference type="SAM" id="MobiDB-lite"/>
    </source>
</evidence>
<dbReference type="EMBL" id="OZ034814">
    <property type="protein sequence ID" value="CAL1361091.1"/>
    <property type="molecule type" value="Genomic_DNA"/>
</dbReference>
<accession>A0AAV2CYB5</accession>
<feature type="chain" id="PRO_5043415971" evidence="2">
    <location>
        <begin position="19"/>
        <end position="118"/>
    </location>
</feature>
<feature type="signal peptide" evidence="2">
    <location>
        <begin position="1"/>
        <end position="18"/>
    </location>
</feature>
<feature type="region of interest" description="Disordered" evidence="1">
    <location>
        <begin position="49"/>
        <end position="73"/>
    </location>
</feature>
<dbReference type="Proteomes" id="UP001497516">
    <property type="component" value="Chromosome 10"/>
</dbReference>
<dbReference type="AlphaFoldDB" id="A0AAV2CYB5"/>
<keyword evidence="4" id="KW-1185">Reference proteome</keyword>
<evidence type="ECO:0000313" key="3">
    <source>
        <dbReference type="EMBL" id="CAL1361091.1"/>
    </source>
</evidence>